<dbReference type="RefSeq" id="WP_386672344.1">
    <property type="nucleotide sequence ID" value="NZ_JBHLTG010000005.1"/>
</dbReference>
<dbReference type="EMBL" id="JBHLTG010000005">
    <property type="protein sequence ID" value="MFC0680527.1"/>
    <property type="molecule type" value="Genomic_DNA"/>
</dbReference>
<protein>
    <submittedName>
        <fullName evidence="1">Uncharacterized protein</fullName>
    </submittedName>
</protein>
<sequence length="304" mass="33488">MPTVSSHYGIAGPVPFVDVETDVDNRLYVDPHAIRLRGAPQPFTDGALRCIDTFFNEVTGSVIAGTPASHAYGQRLLQHFVEPWETRLGMAAEGFHGHGGAETVGSWIWNTLVSDVEALVRVSVLRQLEDLALFVDGVDRDITSDVTTRIIYGPLAKFTESMMNAYPQFTAGHHEVRVYGKQVWNPVDRIWDREQVALPVVDGKPLLLVPKGWARPTLLMSAGRFYETSVLSFAQLEQAVLASNGKLIKTPKDRLKKQAGLGRGRITNLRVTMRAFENEQDLLASFKAFVAARFPDTEAGGAVA</sequence>
<gene>
    <name evidence="1" type="ORF">ACFFGH_22060</name>
</gene>
<accession>A0ABV6RU67</accession>
<dbReference type="Proteomes" id="UP001589896">
    <property type="component" value="Unassembled WGS sequence"/>
</dbReference>
<proteinExistence type="predicted"/>
<keyword evidence="2" id="KW-1185">Reference proteome</keyword>
<name>A0ABV6RU67_9GAMM</name>
<comment type="caution">
    <text evidence="1">The sequence shown here is derived from an EMBL/GenBank/DDBJ whole genome shotgun (WGS) entry which is preliminary data.</text>
</comment>
<reference evidence="1 2" key="1">
    <citation type="submission" date="2024-09" db="EMBL/GenBank/DDBJ databases">
        <authorList>
            <person name="Sun Q."/>
            <person name="Mori K."/>
        </authorList>
    </citation>
    <scope>NUCLEOTIDE SEQUENCE [LARGE SCALE GENOMIC DNA]</scope>
    <source>
        <strain evidence="1 2">KCTC 23076</strain>
    </source>
</reference>
<evidence type="ECO:0000313" key="2">
    <source>
        <dbReference type="Proteomes" id="UP001589896"/>
    </source>
</evidence>
<evidence type="ECO:0000313" key="1">
    <source>
        <dbReference type="EMBL" id="MFC0680527.1"/>
    </source>
</evidence>
<organism evidence="1 2">
    <name type="scientific">Lysobacter korlensis</name>
    <dbReference type="NCBI Taxonomy" id="553636"/>
    <lineage>
        <taxon>Bacteria</taxon>
        <taxon>Pseudomonadati</taxon>
        <taxon>Pseudomonadota</taxon>
        <taxon>Gammaproteobacteria</taxon>
        <taxon>Lysobacterales</taxon>
        <taxon>Lysobacteraceae</taxon>
        <taxon>Lysobacter</taxon>
    </lineage>
</organism>